<evidence type="ECO:0000313" key="2">
    <source>
        <dbReference type="Proteomes" id="UP000248597"/>
    </source>
</evidence>
<gene>
    <name evidence="1" type="ORF">DI569_02675</name>
</gene>
<name>A0A2W5LB83_SPHMC</name>
<dbReference type="EMBL" id="QFPJ01000004">
    <property type="protein sequence ID" value="PZQ23895.1"/>
    <property type="molecule type" value="Genomic_DNA"/>
</dbReference>
<proteinExistence type="predicted"/>
<protein>
    <submittedName>
        <fullName evidence="1">Uncharacterized protein</fullName>
    </submittedName>
</protein>
<evidence type="ECO:0000313" key="1">
    <source>
        <dbReference type="EMBL" id="PZQ23895.1"/>
    </source>
</evidence>
<reference evidence="1 2" key="1">
    <citation type="submission" date="2017-08" db="EMBL/GenBank/DDBJ databases">
        <title>Infants hospitalized years apart are colonized by the same room-sourced microbial strains.</title>
        <authorList>
            <person name="Brooks B."/>
            <person name="Olm M.R."/>
            <person name="Firek B.A."/>
            <person name="Baker R."/>
            <person name="Thomas B.C."/>
            <person name="Morowitz M.J."/>
            <person name="Banfield J.F."/>
        </authorList>
    </citation>
    <scope>NUCLEOTIDE SEQUENCE [LARGE SCALE GENOMIC DNA]</scope>
    <source>
        <strain evidence="1">S2_005_003_R2_47</strain>
    </source>
</reference>
<dbReference type="Pfam" id="PF20561">
    <property type="entry name" value="DUF6771"/>
    <property type="match status" value="1"/>
</dbReference>
<dbReference type="InterPro" id="IPR046662">
    <property type="entry name" value="DUF6771"/>
</dbReference>
<sequence length="63" mass="6528">MRRVEEQQVAEAILSAPGWVLLGITAPAAHLREDAAHALARIIAELGEGVPGESAGDQMGLAL</sequence>
<dbReference type="AlphaFoldDB" id="A0A2W5LB83"/>
<accession>A0A2W5LB83</accession>
<comment type="caution">
    <text evidence="1">The sequence shown here is derived from an EMBL/GenBank/DDBJ whole genome shotgun (WGS) entry which is preliminary data.</text>
</comment>
<dbReference type="Proteomes" id="UP000248597">
    <property type="component" value="Unassembled WGS sequence"/>
</dbReference>
<organism evidence="1 2">
    <name type="scientific">Sphingopyxis macrogoltabida</name>
    <name type="common">Sphingomonas macrogoltabidus</name>
    <dbReference type="NCBI Taxonomy" id="33050"/>
    <lineage>
        <taxon>Bacteria</taxon>
        <taxon>Pseudomonadati</taxon>
        <taxon>Pseudomonadota</taxon>
        <taxon>Alphaproteobacteria</taxon>
        <taxon>Sphingomonadales</taxon>
        <taxon>Sphingomonadaceae</taxon>
        <taxon>Sphingopyxis</taxon>
    </lineage>
</organism>